<dbReference type="PROSITE" id="PS50911">
    <property type="entry name" value="CHAP"/>
    <property type="match status" value="1"/>
</dbReference>
<evidence type="ECO:0000313" key="2">
    <source>
        <dbReference type="EMBL" id="PCF50189.1"/>
    </source>
</evidence>
<evidence type="ECO:0000313" key="3">
    <source>
        <dbReference type="EMBL" id="RIZ56180.1"/>
    </source>
</evidence>
<dbReference type="InterPro" id="IPR057958">
    <property type="entry name" value="SH3b_P2_dom"/>
</dbReference>
<gene>
    <name evidence="2" type="ORF">B5C07_08250</name>
    <name evidence="3" type="ORF">CDL68_01175</name>
</gene>
<dbReference type="EMBL" id="NIPK01000002">
    <property type="protein sequence ID" value="RIZ56180.1"/>
    <property type="molecule type" value="Genomic_DNA"/>
</dbReference>
<dbReference type="Proteomes" id="UP000217473">
    <property type="component" value="Unassembled WGS sequence"/>
</dbReference>
<organism evidence="2 4">
    <name type="scientific">Staphylococcus delphini</name>
    <dbReference type="NCBI Taxonomy" id="53344"/>
    <lineage>
        <taxon>Bacteria</taxon>
        <taxon>Bacillati</taxon>
        <taxon>Bacillota</taxon>
        <taxon>Bacilli</taxon>
        <taxon>Bacillales</taxon>
        <taxon>Staphylococcaceae</taxon>
        <taxon>Staphylococcus</taxon>
        <taxon>Staphylococcus intermedius group</taxon>
    </lineage>
</organism>
<dbReference type="InterPro" id="IPR002508">
    <property type="entry name" value="MurNAc-LAA_cat"/>
</dbReference>
<dbReference type="InterPro" id="IPR007921">
    <property type="entry name" value="CHAP_dom"/>
</dbReference>
<dbReference type="AlphaFoldDB" id="A0AAX0QU09"/>
<dbReference type="EMBL" id="MWUR01000010">
    <property type="protein sequence ID" value="PCF50189.1"/>
    <property type="molecule type" value="Genomic_DNA"/>
</dbReference>
<evidence type="ECO:0000313" key="5">
    <source>
        <dbReference type="Proteomes" id="UP000266198"/>
    </source>
</evidence>
<comment type="caution">
    <text evidence="2">The sequence shown here is derived from an EMBL/GenBank/DDBJ whole genome shotgun (WGS) entry which is preliminary data.</text>
</comment>
<dbReference type="Proteomes" id="UP000266198">
    <property type="component" value="Unassembled WGS sequence"/>
</dbReference>
<reference evidence="2 4" key="1">
    <citation type="journal article" date="2017" name="PLoS ONE">
        <title>Development of a real-time PCR for detection of Staphylococcus pseudintermedius using a novel automated comparison of whole-genome sequences.</title>
        <authorList>
            <person name="Verstappen K.M."/>
            <person name="Huijbregts L."/>
            <person name="Spaninks M."/>
            <person name="Wagenaar J.A."/>
            <person name="Fluit A.C."/>
            <person name="Duim B."/>
        </authorList>
    </citation>
    <scope>NUCLEOTIDE SEQUENCE [LARGE SCALE GENOMIC DNA]</scope>
    <source>
        <strain evidence="2 4">15S02591-1</strain>
    </source>
</reference>
<keyword evidence="5" id="KW-1185">Reference proteome</keyword>
<proteinExistence type="predicted"/>
<dbReference type="Gene3D" id="3.90.1720.10">
    <property type="entry name" value="endopeptidase domain like (from Nostoc punctiforme)"/>
    <property type="match status" value="1"/>
</dbReference>
<dbReference type="PANTHER" id="PTHR30404">
    <property type="entry name" value="N-ACETYLMURAMOYL-L-ALANINE AMIDASE"/>
    <property type="match status" value="1"/>
</dbReference>
<dbReference type="Pfam" id="PF25606">
    <property type="entry name" value="SH3b_P2"/>
    <property type="match status" value="1"/>
</dbReference>
<reference evidence="3 5" key="2">
    <citation type="submission" date="2017-06" db="EMBL/GenBank/DDBJ databases">
        <title>Identification of a new gene, sdsY, involved in staphylococcal internalization in non-professional phagocytic cells (NPPCs).</title>
        <authorList>
            <person name="Maali Y."/>
            <person name="Martins-Simoes P."/>
            <person name="Trouillet-Assant S."/>
            <person name="Laurent F."/>
            <person name="Diot A."/>
            <person name="Verhoeven P."/>
            <person name="Bouvard D."/>
            <person name="Vandenesch F."/>
            <person name="Bes M."/>
        </authorList>
    </citation>
    <scope>NUCLEOTIDE SEQUENCE [LARGE SCALE GENOMIC DNA]</scope>
    <source>
        <strain evidence="3 5">Heidy</strain>
    </source>
</reference>
<feature type="domain" description="Peptidase C51" evidence="1">
    <location>
        <begin position="7"/>
        <end position="142"/>
    </location>
</feature>
<dbReference type="Gene3D" id="2.30.30.40">
    <property type="entry name" value="SH3 Domains"/>
    <property type="match status" value="1"/>
</dbReference>
<dbReference type="RefSeq" id="WP_096597573.1">
    <property type="nucleotide sequence ID" value="NZ_LR134263.1"/>
</dbReference>
<evidence type="ECO:0000313" key="4">
    <source>
        <dbReference type="Proteomes" id="UP000217473"/>
    </source>
</evidence>
<dbReference type="GO" id="GO:0008745">
    <property type="term" value="F:N-acetylmuramoyl-L-alanine amidase activity"/>
    <property type="evidence" value="ECO:0007669"/>
    <property type="project" value="InterPro"/>
</dbReference>
<dbReference type="SUPFAM" id="SSF54001">
    <property type="entry name" value="Cysteine proteinases"/>
    <property type="match status" value="1"/>
</dbReference>
<evidence type="ECO:0000259" key="1">
    <source>
        <dbReference type="PROSITE" id="PS50911"/>
    </source>
</evidence>
<dbReference type="SUPFAM" id="SSF53187">
    <property type="entry name" value="Zn-dependent exopeptidases"/>
    <property type="match status" value="1"/>
</dbReference>
<accession>A0AAX0QU09</accession>
<dbReference type="InterPro" id="IPR050695">
    <property type="entry name" value="N-acetylmuramoyl_amidase_3"/>
</dbReference>
<sequence length="486" mass="54587">MAPSKTKQEAINYALSLEGKGLDFDNFAGWQCFDVANYYWNYIFGHGLKGEGAKDIPDPRWNDLTQEAYIYPNTPEFLAEKGDLAIFSSRFGGGYGHVGIVIEATLDYIVLLEQNWFGGGMNKTEVTTRRKHSYEYDMKFVRPKYKSEGSGNLSKKKILLVAGHGLGYWSNDSGAAANGYNERDFIRKNIVPNVAKHLRKVGHDVHLYGGETMNQDLFQDTRYGEMVGNYSDYGMYWVARQGFDNVTEFHLDAAGAQASGGHVIIGLGLVPDTLDKAIQNTIYHFVGTIRNIDPRDNLLNVNVAKNKGVNYRLAELGFITSVKDMNNIINNLESYTRSIAEDIHGGKLESVKQPTKDKAKVAVKKVVAKVTNKKPAPAANNRNKPKTEWAWKGRFTTFASNSQPIVVRRSVGLNAAKVDVNSWIYPNQWVPFDRLIKKDGYWWIRFEYPTNPSAGKFYMPIGKIGKTGKVKVDKTLWGTLNIKSYG</sequence>
<dbReference type="Pfam" id="PF01520">
    <property type="entry name" value="Amidase_3"/>
    <property type="match status" value="1"/>
</dbReference>
<dbReference type="Gene3D" id="3.40.630.40">
    <property type="entry name" value="Zn-dependent exopeptidases"/>
    <property type="match status" value="1"/>
</dbReference>
<dbReference type="GO" id="GO:0009253">
    <property type="term" value="P:peptidoglycan catabolic process"/>
    <property type="evidence" value="ECO:0007669"/>
    <property type="project" value="InterPro"/>
</dbReference>
<dbReference type="InterPro" id="IPR038765">
    <property type="entry name" value="Papain-like_cys_pep_sf"/>
</dbReference>
<dbReference type="GO" id="GO:0030288">
    <property type="term" value="C:outer membrane-bounded periplasmic space"/>
    <property type="evidence" value="ECO:0007669"/>
    <property type="project" value="TreeGrafter"/>
</dbReference>
<name>A0AAX0QU09_9STAP</name>
<dbReference type="PANTHER" id="PTHR30404:SF8">
    <property type="entry name" value="AUTOLYSIN PH-RELATED"/>
    <property type="match status" value="1"/>
</dbReference>
<dbReference type="Pfam" id="PF05257">
    <property type="entry name" value="CHAP"/>
    <property type="match status" value="1"/>
</dbReference>
<protein>
    <recommendedName>
        <fullName evidence="1">Peptidase C51 domain-containing protein</fullName>
    </recommendedName>
</protein>